<gene>
    <name evidence="2" type="primary">noeI</name>
    <name evidence="2" type="ORF">ROH8110_01842</name>
</gene>
<organism evidence="2 3">
    <name type="scientific">Roseovarius halotolerans</name>
    <dbReference type="NCBI Taxonomy" id="505353"/>
    <lineage>
        <taxon>Bacteria</taxon>
        <taxon>Pseudomonadati</taxon>
        <taxon>Pseudomonadota</taxon>
        <taxon>Alphaproteobacteria</taxon>
        <taxon>Rhodobacterales</taxon>
        <taxon>Roseobacteraceae</taxon>
        <taxon>Roseovarius</taxon>
    </lineage>
</organism>
<dbReference type="PANTHER" id="PTHR36973:SF4">
    <property type="entry name" value="NODULATION PROTEIN"/>
    <property type="match status" value="1"/>
</dbReference>
<dbReference type="RefSeq" id="WP_085817441.1">
    <property type="nucleotide sequence ID" value="NZ_FWFU01000002.1"/>
</dbReference>
<dbReference type="InterPro" id="IPR029063">
    <property type="entry name" value="SAM-dependent_MTases_sf"/>
</dbReference>
<proteinExistence type="predicted"/>
<keyword evidence="2" id="KW-0808">Transferase</keyword>
<evidence type="ECO:0000313" key="3">
    <source>
        <dbReference type="Proteomes" id="UP000193207"/>
    </source>
</evidence>
<dbReference type="SUPFAM" id="SSF53335">
    <property type="entry name" value="S-adenosyl-L-methionine-dependent methyltransferases"/>
    <property type="match status" value="1"/>
</dbReference>
<dbReference type="NCBIfam" id="TIGR01444">
    <property type="entry name" value="fkbM_fam"/>
    <property type="match status" value="1"/>
</dbReference>
<dbReference type="EC" id="2.1.1.-" evidence="2"/>
<dbReference type="GO" id="GO:0008171">
    <property type="term" value="F:O-methyltransferase activity"/>
    <property type="evidence" value="ECO:0007669"/>
    <property type="project" value="TreeGrafter"/>
</dbReference>
<keyword evidence="2" id="KW-0489">Methyltransferase</keyword>
<dbReference type="InterPro" id="IPR053188">
    <property type="entry name" value="FkbM_Methyltransferase"/>
</dbReference>
<dbReference type="Gene3D" id="3.40.50.150">
    <property type="entry name" value="Vaccinia Virus protein VP39"/>
    <property type="match status" value="1"/>
</dbReference>
<evidence type="ECO:0000259" key="1">
    <source>
        <dbReference type="Pfam" id="PF05050"/>
    </source>
</evidence>
<dbReference type="InterPro" id="IPR006342">
    <property type="entry name" value="FkbM_mtfrase"/>
</dbReference>
<evidence type="ECO:0000313" key="2">
    <source>
        <dbReference type="EMBL" id="SLN36154.1"/>
    </source>
</evidence>
<keyword evidence="3" id="KW-1185">Reference proteome</keyword>
<accession>A0A1X6Z0B9</accession>
<reference evidence="2 3" key="1">
    <citation type="submission" date="2017-03" db="EMBL/GenBank/DDBJ databases">
        <authorList>
            <person name="Afonso C.L."/>
            <person name="Miller P.J."/>
            <person name="Scott M.A."/>
            <person name="Spackman E."/>
            <person name="Goraichik I."/>
            <person name="Dimitrov K.M."/>
            <person name="Suarez D.L."/>
            <person name="Swayne D.E."/>
        </authorList>
    </citation>
    <scope>NUCLEOTIDE SEQUENCE [LARGE SCALE GENOMIC DNA]</scope>
    <source>
        <strain evidence="2 3">CECT 8110</strain>
    </source>
</reference>
<sequence length="233" mass="25829">MNKNSLAEVKNGLRAVEIVKSRFKRLPRGVIQVGAHNGREVPRMARSGVEKAVLIDPLDETFGTLSDRVAEVDGYVAIQALIGDEDGKQVTFNVSSNTGESSSFLEPSGHTEIKPDIHFEEKREMTLRSLDSLLPEHEIESDGYDMMFIDTQGAEKHVIAGALNSLKSIDFIWVEVSIGGIYDGDMPLSRFVVFLEALGFELGFCELKRFGWGDALFVRRSVFINQDDDSSQG</sequence>
<dbReference type="Proteomes" id="UP000193207">
    <property type="component" value="Unassembled WGS sequence"/>
</dbReference>
<dbReference type="OrthoDB" id="4104638at2"/>
<protein>
    <submittedName>
        <fullName evidence="2">2-O-methyltransferase NoeI</fullName>
        <ecNumber evidence="2">2.1.1.-</ecNumber>
    </submittedName>
</protein>
<name>A0A1X6Z0B9_9RHOB</name>
<dbReference type="PANTHER" id="PTHR36973">
    <property type="entry name" value="SLL1456 PROTEIN-RELATED"/>
    <property type="match status" value="1"/>
</dbReference>
<dbReference type="Pfam" id="PF05050">
    <property type="entry name" value="Methyltransf_21"/>
    <property type="match status" value="1"/>
</dbReference>
<dbReference type="AlphaFoldDB" id="A0A1X6Z0B9"/>
<dbReference type="GO" id="GO:0032259">
    <property type="term" value="P:methylation"/>
    <property type="evidence" value="ECO:0007669"/>
    <property type="project" value="UniProtKB-KW"/>
</dbReference>
<feature type="domain" description="Methyltransferase FkbM" evidence="1">
    <location>
        <begin position="32"/>
        <end position="201"/>
    </location>
</feature>
<dbReference type="EMBL" id="FWFU01000002">
    <property type="protein sequence ID" value="SLN36154.1"/>
    <property type="molecule type" value="Genomic_DNA"/>
</dbReference>